<evidence type="ECO:0000313" key="2">
    <source>
        <dbReference type="Proteomes" id="UP000325081"/>
    </source>
</evidence>
<dbReference type="Proteomes" id="UP000325081">
    <property type="component" value="Unassembled WGS sequence"/>
</dbReference>
<sequence length="149" mass="16815">MTSSFLFMLSKTLRADSSSPHFPYILIKAEPIYELYSNRFSTTYPSIHLPRLRSPKSPQAASTLTSVISSGSNPSFLISPNISTAFRANPNLEYPDIIEFHETISRSVPSTIHLSAARVHRDQRMNHVEIRSQPRFHNLGMDSFPHSQG</sequence>
<evidence type="ECO:0000313" key="1">
    <source>
        <dbReference type="EMBL" id="GER25605.1"/>
    </source>
</evidence>
<name>A0A5A7NYI9_STRAF</name>
<accession>A0A5A7NYI9</accession>
<keyword evidence="2" id="KW-1185">Reference proteome</keyword>
<proteinExistence type="predicted"/>
<organism evidence="1 2">
    <name type="scientific">Striga asiatica</name>
    <name type="common">Asiatic witchweed</name>
    <name type="synonym">Buchnera asiatica</name>
    <dbReference type="NCBI Taxonomy" id="4170"/>
    <lineage>
        <taxon>Eukaryota</taxon>
        <taxon>Viridiplantae</taxon>
        <taxon>Streptophyta</taxon>
        <taxon>Embryophyta</taxon>
        <taxon>Tracheophyta</taxon>
        <taxon>Spermatophyta</taxon>
        <taxon>Magnoliopsida</taxon>
        <taxon>eudicotyledons</taxon>
        <taxon>Gunneridae</taxon>
        <taxon>Pentapetalae</taxon>
        <taxon>asterids</taxon>
        <taxon>lamiids</taxon>
        <taxon>Lamiales</taxon>
        <taxon>Orobanchaceae</taxon>
        <taxon>Buchnereae</taxon>
        <taxon>Striga</taxon>
    </lineage>
</organism>
<protein>
    <submittedName>
        <fullName evidence="1">Genome polyprotein 2</fullName>
    </submittedName>
</protein>
<dbReference type="AlphaFoldDB" id="A0A5A7NYI9"/>
<gene>
    <name evidence="1" type="ORF">STAS_01200</name>
</gene>
<dbReference type="EMBL" id="BKCP01000336">
    <property type="protein sequence ID" value="GER25605.1"/>
    <property type="molecule type" value="Genomic_DNA"/>
</dbReference>
<comment type="caution">
    <text evidence="1">The sequence shown here is derived from an EMBL/GenBank/DDBJ whole genome shotgun (WGS) entry which is preliminary data.</text>
</comment>
<reference evidence="2" key="1">
    <citation type="journal article" date="2019" name="Curr. Biol.">
        <title>Genome Sequence of Striga asiatica Provides Insight into the Evolution of Plant Parasitism.</title>
        <authorList>
            <person name="Yoshida S."/>
            <person name="Kim S."/>
            <person name="Wafula E.K."/>
            <person name="Tanskanen J."/>
            <person name="Kim Y.M."/>
            <person name="Honaas L."/>
            <person name="Yang Z."/>
            <person name="Spallek T."/>
            <person name="Conn C.E."/>
            <person name="Ichihashi Y."/>
            <person name="Cheong K."/>
            <person name="Cui S."/>
            <person name="Der J.P."/>
            <person name="Gundlach H."/>
            <person name="Jiao Y."/>
            <person name="Hori C."/>
            <person name="Ishida J.K."/>
            <person name="Kasahara H."/>
            <person name="Kiba T."/>
            <person name="Kim M.S."/>
            <person name="Koo N."/>
            <person name="Laohavisit A."/>
            <person name="Lee Y.H."/>
            <person name="Lumba S."/>
            <person name="McCourt P."/>
            <person name="Mortimer J.C."/>
            <person name="Mutuku J.M."/>
            <person name="Nomura T."/>
            <person name="Sasaki-Sekimoto Y."/>
            <person name="Seto Y."/>
            <person name="Wang Y."/>
            <person name="Wakatake T."/>
            <person name="Sakakibara H."/>
            <person name="Demura T."/>
            <person name="Yamaguchi S."/>
            <person name="Yoneyama K."/>
            <person name="Manabe R.I."/>
            <person name="Nelson D.C."/>
            <person name="Schulman A.H."/>
            <person name="Timko M.P."/>
            <person name="dePamphilis C.W."/>
            <person name="Choi D."/>
            <person name="Shirasu K."/>
        </authorList>
    </citation>
    <scope>NUCLEOTIDE SEQUENCE [LARGE SCALE GENOMIC DNA]</scope>
    <source>
        <strain evidence="2">cv. UVA1</strain>
    </source>
</reference>